<dbReference type="SUPFAM" id="SSF110997">
    <property type="entry name" value="Sporulation related repeat"/>
    <property type="match status" value="1"/>
</dbReference>
<dbReference type="Pfam" id="PF18175">
    <property type="entry name" value="HU-CCDC81_bac_2"/>
    <property type="match status" value="1"/>
</dbReference>
<evidence type="ECO:0000313" key="4">
    <source>
        <dbReference type="Proteomes" id="UP000245870"/>
    </source>
</evidence>
<dbReference type="Pfam" id="PF18174">
    <property type="entry name" value="HU-CCDC81_bac_1"/>
    <property type="match status" value="1"/>
</dbReference>
<evidence type="ECO:0000256" key="1">
    <source>
        <dbReference type="SAM" id="Phobius"/>
    </source>
</evidence>
<dbReference type="InterPro" id="IPR040495">
    <property type="entry name" value="HU-CCDC81_bac_1"/>
</dbReference>
<gene>
    <name evidence="3" type="ORF">C7379_10787</name>
</gene>
<comment type="caution">
    <text evidence="3">The sequence shown here is derived from an EMBL/GenBank/DDBJ whole genome shotgun (WGS) entry which is preliminary data.</text>
</comment>
<keyword evidence="4" id="KW-1185">Reference proteome</keyword>
<dbReference type="AlphaFoldDB" id="A0A2U0UBV8"/>
<reference evidence="3 4" key="1">
    <citation type="submission" date="2018-05" db="EMBL/GenBank/DDBJ databases">
        <title>Genomic Encyclopedia of Type Strains, Phase IV (KMG-IV): sequencing the most valuable type-strain genomes for metagenomic binning, comparative biology and taxonomic classification.</title>
        <authorList>
            <person name="Goeker M."/>
        </authorList>
    </citation>
    <scope>NUCLEOTIDE SEQUENCE [LARGE SCALE GENOMIC DNA]</scope>
    <source>
        <strain evidence="3 4">DSM 100333</strain>
    </source>
</reference>
<keyword evidence="1" id="KW-1133">Transmembrane helix</keyword>
<dbReference type="Gene3D" id="3.30.70.1070">
    <property type="entry name" value="Sporulation related repeat"/>
    <property type="match status" value="1"/>
</dbReference>
<dbReference type="InterPro" id="IPR041268">
    <property type="entry name" value="HU-CCDC81_bac_2"/>
</dbReference>
<protein>
    <submittedName>
        <fullName evidence="3">Sporulation related protein</fullName>
    </submittedName>
</protein>
<dbReference type="InterPro" id="IPR036680">
    <property type="entry name" value="SPOR-like_sf"/>
</dbReference>
<organism evidence="3 4">
    <name type="scientific">Hallella colorans</name>
    <dbReference type="NCBI Taxonomy" id="1703337"/>
    <lineage>
        <taxon>Bacteria</taxon>
        <taxon>Pseudomonadati</taxon>
        <taxon>Bacteroidota</taxon>
        <taxon>Bacteroidia</taxon>
        <taxon>Bacteroidales</taxon>
        <taxon>Prevotellaceae</taxon>
        <taxon>Hallella</taxon>
    </lineage>
</organism>
<accession>A0A2U0UBV8</accession>
<dbReference type="RefSeq" id="WP_116616293.1">
    <property type="nucleotide sequence ID" value="NZ_CAMQYP010000005.1"/>
</dbReference>
<sequence length="345" mass="38734">MIELNRHIEILLLDNDCVIIPNFGGFTAHYVEARKDEKDNTFLPPMRTIGFNPKLTLNDSLLAQSYVEVYDISYPDAVARIADEVRELRQHLEFEGQYELNDIGILKLNSNGAYEFDPCSAGILTPSLYALSYFEFDTISPSERPALTTATATTHDEVLATASENTSQDETLTAENAPLTGALTSRSAIIWRNVAIGFAAFIAFLLIPAPLANNNGQLTTAEVNTKLLEYITPKDVTIGQEQVEANIKRLQTKPDKPFETKTNNTQQRPKQEGFTIVLASKVSKKNAYAYVSDLQKRGFKDARVWLKKRHNKVVYGLYNTHTEAYNALNKLNDSKEFAEAWVMKN</sequence>
<name>A0A2U0UBV8_9BACT</name>
<dbReference type="Pfam" id="PF05036">
    <property type="entry name" value="SPOR"/>
    <property type="match status" value="1"/>
</dbReference>
<dbReference type="OrthoDB" id="653949at2"/>
<dbReference type="PROSITE" id="PS51724">
    <property type="entry name" value="SPOR"/>
    <property type="match status" value="1"/>
</dbReference>
<feature type="domain" description="SPOR" evidence="2">
    <location>
        <begin position="268"/>
        <end position="345"/>
    </location>
</feature>
<keyword evidence="1" id="KW-0472">Membrane</keyword>
<dbReference type="GO" id="GO:0042834">
    <property type="term" value="F:peptidoglycan binding"/>
    <property type="evidence" value="ECO:0007669"/>
    <property type="project" value="InterPro"/>
</dbReference>
<feature type="transmembrane region" description="Helical" evidence="1">
    <location>
        <begin position="189"/>
        <end position="211"/>
    </location>
</feature>
<keyword evidence="1" id="KW-0812">Transmembrane</keyword>
<evidence type="ECO:0000259" key="2">
    <source>
        <dbReference type="PROSITE" id="PS51724"/>
    </source>
</evidence>
<dbReference type="InterPro" id="IPR007730">
    <property type="entry name" value="SPOR-like_dom"/>
</dbReference>
<dbReference type="EMBL" id="QENY01000007">
    <property type="protein sequence ID" value="PVX55108.1"/>
    <property type="molecule type" value="Genomic_DNA"/>
</dbReference>
<dbReference type="Proteomes" id="UP000245870">
    <property type="component" value="Unassembled WGS sequence"/>
</dbReference>
<proteinExistence type="predicted"/>
<evidence type="ECO:0000313" key="3">
    <source>
        <dbReference type="EMBL" id="PVX55108.1"/>
    </source>
</evidence>